<dbReference type="PANTHER" id="PTHR21066:SF3">
    <property type="entry name" value="IP02236P"/>
    <property type="match status" value="1"/>
</dbReference>
<evidence type="ECO:0000256" key="1">
    <source>
        <dbReference type="ARBA" id="ARBA00004613"/>
    </source>
</evidence>
<dbReference type="AlphaFoldDB" id="A0A8J9YBC2"/>
<keyword evidence="3" id="KW-0964">Secreted</keyword>
<dbReference type="PANTHER" id="PTHR21066">
    <property type="entry name" value="ODORANT-BINDING PROTEIN 59A-RELATED"/>
    <property type="match status" value="1"/>
</dbReference>
<feature type="non-terminal residue" evidence="5">
    <location>
        <position position="324"/>
    </location>
</feature>
<name>A0A8J9YBC2_9NEOP</name>
<dbReference type="OrthoDB" id="7324300at2759"/>
<proteinExistence type="inferred from homology"/>
<reference evidence="5" key="1">
    <citation type="submission" date="2021-12" db="EMBL/GenBank/DDBJ databases">
        <authorList>
            <person name="Martin H S."/>
        </authorList>
    </citation>
    <scope>NUCLEOTIDE SEQUENCE</scope>
</reference>
<dbReference type="GO" id="GO:0005576">
    <property type="term" value="C:extracellular region"/>
    <property type="evidence" value="ECO:0007669"/>
    <property type="project" value="UniProtKB-SubCell"/>
</dbReference>
<comment type="subcellular location">
    <subcellularLocation>
        <location evidence="1">Secreted</location>
    </subcellularLocation>
</comment>
<evidence type="ECO:0000256" key="4">
    <source>
        <dbReference type="SAM" id="SignalP"/>
    </source>
</evidence>
<dbReference type="Gene3D" id="1.10.238.270">
    <property type="match status" value="2"/>
</dbReference>
<evidence type="ECO:0000313" key="5">
    <source>
        <dbReference type="EMBL" id="CAH0720150.1"/>
    </source>
</evidence>
<dbReference type="Proteomes" id="UP000838878">
    <property type="component" value="Chromosome 14"/>
</dbReference>
<gene>
    <name evidence="5" type="ORF">BINO364_LOCUS6415</name>
</gene>
<feature type="signal peptide" evidence="4">
    <location>
        <begin position="1"/>
        <end position="16"/>
    </location>
</feature>
<feature type="chain" id="PRO_5035443933" evidence="4">
    <location>
        <begin position="17"/>
        <end position="324"/>
    </location>
</feature>
<keyword evidence="6" id="KW-1185">Reference proteome</keyword>
<evidence type="ECO:0000313" key="6">
    <source>
        <dbReference type="Proteomes" id="UP000838878"/>
    </source>
</evidence>
<dbReference type="InterPro" id="IPR052295">
    <property type="entry name" value="Odorant-binding_protein"/>
</dbReference>
<sequence>MLRIAVLHLFVLQILTIEPPPPECRGPASTVKNPLQCCIFGPLFRDQDFKECGIELQSDDEDKVRHGIPDCESQICLMSKNNLMKDDDTIDKDALNVFMDNWAFSHIINFGHNNKSTLNAVNEAKNKCIQKELPGPSEACEANKIVFCITSTIFAVNGQLEHKVKPEKCYGTDELENRRCCIFPPFFNRAVARECGAGFALMSIDNKHNVTNMRRHLFNSCDHWRCILNTYSILDAEENVNNENYFAHLDKWTALNPEFNNAMTDAKVYCRDEFRANMPVKVCDFFEYQKCIRHNIMVSCPKVINSPECFEWKEFYEECKEFFH</sequence>
<protein>
    <submittedName>
        <fullName evidence="5">Uncharacterized protein</fullName>
    </submittedName>
</protein>
<comment type="similarity">
    <text evidence="2">Belongs to the PBP/GOBP family.</text>
</comment>
<dbReference type="EMBL" id="OV170234">
    <property type="protein sequence ID" value="CAH0720150.1"/>
    <property type="molecule type" value="Genomic_DNA"/>
</dbReference>
<organism evidence="5 6">
    <name type="scientific">Brenthis ino</name>
    <name type="common">lesser marbled fritillary</name>
    <dbReference type="NCBI Taxonomy" id="405034"/>
    <lineage>
        <taxon>Eukaryota</taxon>
        <taxon>Metazoa</taxon>
        <taxon>Ecdysozoa</taxon>
        <taxon>Arthropoda</taxon>
        <taxon>Hexapoda</taxon>
        <taxon>Insecta</taxon>
        <taxon>Pterygota</taxon>
        <taxon>Neoptera</taxon>
        <taxon>Endopterygota</taxon>
        <taxon>Lepidoptera</taxon>
        <taxon>Glossata</taxon>
        <taxon>Ditrysia</taxon>
        <taxon>Papilionoidea</taxon>
        <taxon>Nymphalidae</taxon>
        <taxon>Heliconiinae</taxon>
        <taxon>Argynnini</taxon>
        <taxon>Brenthis</taxon>
    </lineage>
</organism>
<keyword evidence="4" id="KW-0732">Signal</keyword>
<evidence type="ECO:0000256" key="2">
    <source>
        <dbReference type="ARBA" id="ARBA00008098"/>
    </source>
</evidence>
<evidence type="ECO:0000256" key="3">
    <source>
        <dbReference type="ARBA" id="ARBA00022525"/>
    </source>
</evidence>
<accession>A0A8J9YBC2</accession>